<dbReference type="PROSITE" id="PS00107">
    <property type="entry name" value="PROTEIN_KINASE_ATP"/>
    <property type="match status" value="1"/>
</dbReference>
<evidence type="ECO:0000256" key="8">
    <source>
        <dbReference type="SAM" id="MobiDB-lite"/>
    </source>
</evidence>
<dbReference type="InterPro" id="IPR050660">
    <property type="entry name" value="NEK_Ser/Thr_kinase"/>
</dbReference>
<evidence type="ECO:0000256" key="2">
    <source>
        <dbReference type="ARBA" id="ARBA00012513"/>
    </source>
</evidence>
<feature type="compositionally biased region" description="Low complexity" evidence="8">
    <location>
        <begin position="579"/>
        <end position="658"/>
    </location>
</feature>
<dbReference type="InterPro" id="IPR017441">
    <property type="entry name" value="Protein_kinase_ATP_BS"/>
</dbReference>
<evidence type="ECO:0000256" key="6">
    <source>
        <dbReference type="ARBA" id="ARBA00022840"/>
    </source>
</evidence>
<comment type="caution">
    <text evidence="10">The sequence shown here is derived from an EMBL/GenBank/DDBJ whole genome shotgun (WGS) entry which is preliminary data.</text>
</comment>
<comment type="similarity">
    <text evidence="1">Belongs to the protein kinase superfamily. NEK Ser/Thr protein kinase family. NIMA subfamily.</text>
</comment>
<feature type="region of interest" description="Disordered" evidence="8">
    <location>
        <begin position="530"/>
        <end position="724"/>
    </location>
</feature>
<name>A0ABU8XHN8_9BURK</name>
<keyword evidence="4 7" id="KW-0547">Nucleotide-binding</keyword>
<feature type="region of interest" description="Disordered" evidence="8">
    <location>
        <begin position="404"/>
        <end position="423"/>
    </location>
</feature>
<accession>A0ABU8XHN8</accession>
<feature type="compositionally biased region" description="Low complexity" evidence="8">
    <location>
        <begin position="541"/>
        <end position="571"/>
    </location>
</feature>
<keyword evidence="5 10" id="KW-0418">Kinase</keyword>
<evidence type="ECO:0000313" key="11">
    <source>
        <dbReference type="Proteomes" id="UP001367030"/>
    </source>
</evidence>
<sequence length="757" mass="77394">MKTPNLVHQHTVPIDAMSTKDDEGAVETGVGAVTDAAVAAVGTSTHSQAKPPGDDSGLREGTRLAGYEVIGVIGRGGFGIVYLAFDNLLERHVAIKEYLPASLGVRAPLSPYVTPRSHRTREAFGVGLRSFINEARLLARFNHPALVKVLRFWEANGTAYMAMPYCQGPTLADELAALGRSPDEEELRRLLRPLLDGLAAMHAVNCFHRDVAPDDILLTDDGPMLLDFGAARRVIGNLTNDLSAVVKPGFSPIEQYAEDPSLKQGPWTDLYALAAVAYAAVTGKPPQPAVDRVKDDRLKPLSEVARGRFSPALIAAIDSALAVRPADRPKSVADFLLKLDGEAVGNGPVEAPREARFQVAQSGTDGRTEPTFDFASYPAQESPELPAMAGVAPLAAEFAPTFEFADESSPRPATPPAGAGDAALAPEPALANTATPAIAQASLPAPAPASAPMPVSEFELGAGAMPEAAPEPETAPLGAIVAVDTGAAAATTLPSWAREKPARSRMPLHVLLGMSFVLVLAAIGYRLGSTTPPPMVSRLQPSTTTKSASASAPASAPAPAPASTATSAPTATVPPVPTPAVVSQATRTPAAPTAAPTSHAPASVTASAPATPAPASARSQAAAPPAASSAGHAQATASASAPPATAAKTSPDSAPSTTVALKHPTAPAPTPPASGDSHVKPPVVAAAPATSPRVETTPTTPSHAEAPAPPTRPEHLAQAAPARSAANRARCTEIIQSASLGPLNAGDTAFLKRECHR</sequence>
<feature type="domain" description="Protein kinase" evidence="9">
    <location>
        <begin position="67"/>
        <end position="344"/>
    </location>
</feature>
<proteinExistence type="inferred from homology"/>
<protein>
    <recommendedName>
        <fullName evidence="2">non-specific serine/threonine protein kinase</fullName>
        <ecNumber evidence="2">2.7.11.1</ecNumber>
    </recommendedName>
</protein>
<feature type="compositionally biased region" description="Low complexity" evidence="8">
    <location>
        <begin position="680"/>
        <end position="694"/>
    </location>
</feature>
<reference evidence="10 11" key="1">
    <citation type="submission" date="2024-03" db="EMBL/GenBank/DDBJ databases">
        <title>Novel species of the genus Variovorax.</title>
        <authorList>
            <person name="Liu Q."/>
            <person name="Xin Y.-H."/>
        </authorList>
    </citation>
    <scope>NUCLEOTIDE SEQUENCE [LARGE SCALE GENOMIC DNA]</scope>
    <source>
        <strain evidence="10 11">KACC 18901</strain>
    </source>
</reference>
<evidence type="ECO:0000256" key="5">
    <source>
        <dbReference type="ARBA" id="ARBA00022777"/>
    </source>
</evidence>
<dbReference type="PANTHER" id="PTHR43671:SF13">
    <property type="entry name" value="SERINE_THREONINE-PROTEIN KINASE NEK2"/>
    <property type="match status" value="1"/>
</dbReference>
<gene>
    <name evidence="10" type="ORF">WKW79_28735</name>
</gene>
<evidence type="ECO:0000256" key="1">
    <source>
        <dbReference type="ARBA" id="ARBA00010886"/>
    </source>
</evidence>
<keyword evidence="11" id="KW-1185">Reference proteome</keyword>
<feature type="binding site" evidence="7">
    <location>
        <position position="96"/>
    </location>
    <ligand>
        <name>ATP</name>
        <dbReference type="ChEBI" id="CHEBI:30616"/>
    </ligand>
</feature>
<dbReference type="Gene3D" id="1.10.510.10">
    <property type="entry name" value="Transferase(Phosphotransferase) domain 1"/>
    <property type="match status" value="1"/>
</dbReference>
<dbReference type="SUPFAM" id="SSF56112">
    <property type="entry name" value="Protein kinase-like (PK-like)"/>
    <property type="match status" value="1"/>
</dbReference>
<evidence type="ECO:0000313" key="10">
    <source>
        <dbReference type="EMBL" id="MEJ8858590.1"/>
    </source>
</evidence>
<evidence type="ECO:0000256" key="3">
    <source>
        <dbReference type="ARBA" id="ARBA00022679"/>
    </source>
</evidence>
<dbReference type="InterPro" id="IPR011009">
    <property type="entry name" value="Kinase-like_dom_sf"/>
</dbReference>
<dbReference type="CDD" id="cd14014">
    <property type="entry name" value="STKc_PknB_like"/>
    <property type="match status" value="1"/>
</dbReference>
<dbReference type="Proteomes" id="UP001367030">
    <property type="component" value="Unassembled WGS sequence"/>
</dbReference>
<dbReference type="InterPro" id="IPR000719">
    <property type="entry name" value="Prot_kinase_dom"/>
</dbReference>
<evidence type="ECO:0000259" key="9">
    <source>
        <dbReference type="PROSITE" id="PS50011"/>
    </source>
</evidence>
<keyword evidence="6 7" id="KW-0067">ATP-binding</keyword>
<dbReference type="PROSITE" id="PS50011">
    <property type="entry name" value="PROTEIN_KINASE_DOM"/>
    <property type="match status" value="1"/>
</dbReference>
<keyword evidence="3" id="KW-0808">Transferase</keyword>
<dbReference type="EMBL" id="JBBKZS010000018">
    <property type="protein sequence ID" value="MEJ8858590.1"/>
    <property type="molecule type" value="Genomic_DNA"/>
</dbReference>
<evidence type="ECO:0000256" key="4">
    <source>
        <dbReference type="ARBA" id="ARBA00022741"/>
    </source>
</evidence>
<dbReference type="RefSeq" id="WP_340338650.1">
    <property type="nucleotide sequence ID" value="NZ_JBBKZS010000018.1"/>
</dbReference>
<dbReference type="EC" id="2.7.11.1" evidence="2"/>
<dbReference type="PANTHER" id="PTHR43671">
    <property type="entry name" value="SERINE/THREONINE-PROTEIN KINASE NEK"/>
    <property type="match status" value="1"/>
</dbReference>
<dbReference type="Pfam" id="PF00069">
    <property type="entry name" value="Pkinase"/>
    <property type="match status" value="1"/>
</dbReference>
<dbReference type="GO" id="GO:0016301">
    <property type="term" value="F:kinase activity"/>
    <property type="evidence" value="ECO:0007669"/>
    <property type="project" value="UniProtKB-KW"/>
</dbReference>
<organism evidence="10 11">
    <name type="scientific">Variovorax robiniae</name>
    <dbReference type="NCBI Taxonomy" id="1836199"/>
    <lineage>
        <taxon>Bacteria</taxon>
        <taxon>Pseudomonadati</taxon>
        <taxon>Pseudomonadota</taxon>
        <taxon>Betaproteobacteria</taxon>
        <taxon>Burkholderiales</taxon>
        <taxon>Comamonadaceae</taxon>
        <taxon>Variovorax</taxon>
    </lineage>
</organism>
<evidence type="ECO:0000256" key="7">
    <source>
        <dbReference type="PROSITE-ProRule" id="PRU10141"/>
    </source>
</evidence>